<evidence type="ECO:0000256" key="14">
    <source>
        <dbReference type="SAM" id="MobiDB-lite"/>
    </source>
</evidence>
<feature type="domain" description="ERAP1-like C-terminal" evidence="16">
    <location>
        <begin position="529"/>
        <end position="828"/>
    </location>
</feature>
<evidence type="ECO:0000256" key="10">
    <source>
        <dbReference type="ARBA" id="ARBA00022833"/>
    </source>
</evidence>
<comment type="similarity">
    <text evidence="3">Belongs to the peptidase M1 family.</text>
</comment>
<keyword evidence="9 18" id="KW-0378">Hydrolase</keyword>
<dbReference type="GO" id="GO:0016020">
    <property type="term" value="C:membrane"/>
    <property type="evidence" value="ECO:0007669"/>
    <property type="project" value="TreeGrafter"/>
</dbReference>
<dbReference type="Proteomes" id="UP000622552">
    <property type="component" value="Unassembled WGS sequence"/>
</dbReference>
<dbReference type="InterPro" id="IPR050344">
    <property type="entry name" value="Peptidase_M1_aminopeptidases"/>
</dbReference>
<evidence type="ECO:0000259" key="15">
    <source>
        <dbReference type="Pfam" id="PF01433"/>
    </source>
</evidence>
<evidence type="ECO:0000256" key="7">
    <source>
        <dbReference type="ARBA" id="ARBA00022670"/>
    </source>
</evidence>
<dbReference type="AlphaFoldDB" id="A0A8J7KJD3"/>
<dbReference type="Pfam" id="PF01433">
    <property type="entry name" value="Peptidase_M1"/>
    <property type="match status" value="1"/>
</dbReference>
<dbReference type="GO" id="GO:0005737">
    <property type="term" value="C:cytoplasm"/>
    <property type="evidence" value="ECO:0007669"/>
    <property type="project" value="TreeGrafter"/>
</dbReference>
<evidence type="ECO:0000256" key="6">
    <source>
        <dbReference type="ARBA" id="ARBA00022438"/>
    </source>
</evidence>
<dbReference type="Pfam" id="PF11838">
    <property type="entry name" value="ERAP1_C"/>
    <property type="match status" value="1"/>
</dbReference>
<keyword evidence="8" id="KW-0479">Metal-binding</keyword>
<evidence type="ECO:0000313" key="18">
    <source>
        <dbReference type="EMBL" id="MBG6136789.1"/>
    </source>
</evidence>
<keyword evidence="11" id="KW-0482">Metalloprotease</keyword>
<dbReference type="Gene3D" id="1.10.390.10">
    <property type="entry name" value="Neutral Protease Domain 2"/>
    <property type="match status" value="1"/>
</dbReference>
<evidence type="ECO:0000256" key="11">
    <source>
        <dbReference type="ARBA" id="ARBA00023049"/>
    </source>
</evidence>
<dbReference type="PANTHER" id="PTHR11533">
    <property type="entry name" value="PROTEASE M1 ZINC METALLOPROTEASE"/>
    <property type="match status" value="1"/>
</dbReference>
<protein>
    <recommendedName>
        <fullName evidence="5">Aminopeptidase N</fullName>
        <ecNumber evidence="4">3.4.11.2</ecNumber>
    </recommendedName>
    <alternativeName>
        <fullName evidence="12">Alanine aminopeptidase</fullName>
    </alternativeName>
    <alternativeName>
        <fullName evidence="13">Lysyl aminopeptidase</fullName>
    </alternativeName>
</protein>
<name>A0A8J7KJD3_9ACTN</name>
<dbReference type="InterPro" id="IPR014782">
    <property type="entry name" value="Peptidase_M1_dom"/>
</dbReference>
<dbReference type="InterPro" id="IPR001930">
    <property type="entry name" value="Peptidase_M1"/>
</dbReference>
<evidence type="ECO:0000256" key="3">
    <source>
        <dbReference type="ARBA" id="ARBA00010136"/>
    </source>
</evidence>
<dbReference type="GO" id="GO:0070006">
    <property type="term" value="F:metalloaminopeptidase activity"/>
    <property type="evidence" value="ECO:0007669"/>
    <property type="project" value="TreeGrafter"/>
</dbReference>
<evidence type="ECO:0000259" key="16">
    <source>
        <dbReference type="Pfam" id="PF11838"/>
    </source>
</evidence>
<dbReference type="PANTHER" id="PTHR11533:SF174">
    <property type="entry name" value="PUROMYCIN-SENSITIVE AMINOPEPTIDASE-RELATED"/>
    <property type="match status" value="1"/>
</dbReference>
<keyword evidence="10" id="KW-0862">Zinc</keyword>
<dbReference type="GO" id="GO:0005615">
    <property type="term" value="C:extracellular space"/>
    <property type="evidence" value="ECO:0007669"/>
    <property type="project" value="TreeGrafter"/>
</dbReference>
<keyword evidence="7" id="KW-0645">Protease</keyword>
<dbReference type="InterPro" id="IPR027268">
    <property type="entry name" value="Peptidase_M4/M1_CTD_sf"/>
</dbReference>
<comment type="catalytic activity">
    <reaction evidence="1">
        <text>Release of an N-terminal amino acid, Xaa-|-Yaa- from a peptide, amide or arylamide. Xaa is preferably Ala, but may be most amino acids including Pro (slow action). When a terminal hydrophobic residue is followed by a prolyl residue, the two may be released as an intact Xaa-Pro dipeptide.</text>
        <dbReference type="EC" id="3.4.11.2"/>
    </reaction>
</comment>
<dbReference type="CDD" id="cd09602">
    <property type="entry name" value="M1_APN"/>
    <property type="match status" value="1"/>
</dbReference>
<feature type="domain" description="Peptidase M1 membrane alanine aminopeptidase" evidence="15">
    <location>
        <begin position="222"/>
        <end position="436"/>
    </location>
</feature>
<evidence type="ECO:0000259" key="17">
    <source>
        <dbReference type="Pfam" id="PF17900"/>
    </source>
</evidence>
<reference evidence="18" key="1">
    <citation type="submission" date="2020-11" db="EMBL/GenBank/DDBJ databases">
        <title>Sequencing the genomes of 1000 actinobacteria strains.</title>
        <authorList>
            <person name="Klenk H.-P."/>
        </authorList>
    </citation>
    <scope>NUCLEOTIDE SEQUENCE</scope>
    <source>
        <strain evidence="18">DSM 45356</strain>
    </source>
</reference>
<dbReference type="FunFam" id="2.60.40.1730:FF:000010">
    <property type="entry name" value="Putative aminopeptidase N"/>
    <property type="match status" value="1"/>
</dbReference>
<dbReference type="Pfam" id="PF17900">
    <property type="entry name" value="Peptidase_M1_N"/>
    <property type="match status" value="1"/>
</dbReference>
<proteinExistence type="inferred from homology"/>
<dbReference type="SUPFAM" id="SSF55486">
    <property type="entry name" value="Metalloproteases ('zincins'), catalytic domain"/>
    <property type="match status" value="1"/>
</dbReference>
<evidence type="ECO:0000256" key="9">
    <source>
        <dbReference type="ARBA" id="ARBA00022801"/>
    </source>
</evidence>
<dbReference type="InterPro" id="IPR012778">
    <property type="entry name" value="Pept_M1_aminopeptidase"/>
</dbReference>
<evidence type="ECO:0000256" key="5">
    <source>
        <dbReference type="ARBA" id="ARBA00015611"/>
    </source>
</evidence>
<gene>
    <name evidence="18" type="ORF">IW245_002983</name>
</gene>
<dbReference type="SUPFAM" id="SSF63737">
    <property type="entry name" value="Leukotriene A4 hydrolase N-terminal domain"/>
    <property type="match status" value="1"/>
</dbReference>
<evidence type="ECO:0000256" key="2">
    <source>
        <dbReference type="ARBA" id="ARBA00001947"/>
    </source>
</evidence>
<keyword evidence="6 18" id="KW-0031">Aminopeptidase</keyword>
<dbReference type="InterPro" id="IPR024571">
    <property type="entry name" value="ERAP1-like_C_dom"/>
</dbReference>
<dbReference type="InterPro" id="IPR042097">
    <property type="entry name" value="Aminopeptidase_N-like_N_sf"/>
</dbReference>
<feature type="domain" description="Aminopeptidase N-like N-terminal" evidence="17">
    <location>
        <begin position="104"/>
        <end position="182"/>
    </location>
</feature>
<dbReference type="Gene3D" id="2.60.40.1730">
    <property type="entry name" value="tricorn interacting facor f3 domain"/>
    <property type="match status" value="1"/>
</dbReference>
<dbReference type="InterPro" id="IPR045357">
    <property type="entry name" value="Aminopeptidase_N-like_N"/>
</dbReference>
<feature type="region of interest" description="Disordered" evidence="14">
    <location>
        <begin position="478"/>
        <end position="525"/>
    </location>
</feature>
<comment type="cofactor">
    <cofactor evidence="2">
        <name>Zn(2+)</name>
        <dbReference type="ChEBI" id="CHEBI:29105"/>
    </cofactor>
</comment>
<dbReference type="GO" id="GO:0006508">
    <property type="term" value="P:proteolysis"/>
    <property type="evidence" value="ECO:0007669"/>
    <property type="project" value="UniProtKB-KW"/>
</dbReference>
<comment type="caution">
    <text evidence="18">The sequence shown here is derived from an EMBL/GenBank/DDBJ whole genome shotgun (WGS) entry which is preliminary data.</text>
</comment>
<organism evidence="18 19">
    <name type="scientific">Longispora fulva</name>
    <dbReference type="NCBI Taxonomy" id="619741"/>
    <lineage>
        <taxon>Bacteria</taxon>
        <taxon>Bacillati</taxon>
        <taxon>Actinomycetota</taxon>
        <taxon>Actinomycetes</taxon>
        <taxon>Micromonosporales</taxon>
        <taxon>Micromonosporaceae</taxon>
        <taxon>Longispora</taxon>
    </lineage>
</organism>
<dbReference type="GO" id="GO:0043171">
    <property type="term" value="P:peptide catabolic process"/>
    <property type="evidence" value="ECO:0007669"/>
    <property type="project" value="TreeGrafter"/>
</dbReference>
<dbReference type="PRINTS" id="PR00756">
    <property type="entry name" value="ALADIPTASE"/>
</dbReference>
<evidence type="ECO:0000256" key="1">
    <source>
        <dbReference type="ARBA" id="ARBA00000098"/>
    </source>
</evidence>
<dbReference type="NCBIfam" id="TIGR02412">
    <property type="entry name" value="pepN_strep_liv"/>
    <property type="match status" value="1"/>
</dbReference>
<evidence type="ECO:0000256" key="4">
    <source>
        <dbReference type="ARBA" id="ARBA00012564"/>
    </source>
</evidence>
<evidence type="ECO:0000313" key="19">
    <source>
        <dbReference type="Proteomes" id="UP000622552"/>
    </source>
</evidence>
<dbReference type="EC" id="3.4.11.2" evidence="4"/>
<dbReference type="GO" id="GO:0016285">
    <property type="term" value="F:alanyl aminopeptidase activity"/>
    <property type="evidence" value="ECO:0007669"/>
    <property type="project" value="UniProtKB-EC"/>
</dbReference>
<evidence type="ECO:0000256" key="8">
    <source>
        <dbReference type="ARBA" id="ARBA00022723"/>
    </source>
</evidence>
<sequence length="837" mass="90436">MPALQRTEARTRAHLIDVHGYQLDLDLTRGEDVFGCTTVIRFSCARPGADTFLDLRPAALNRVVLNGRPLDPAGLDDHRLALTDLAAENELLVEADMAYSRTGEGLHRFTDPTDDARYVYAACGPDHAPRMFPCFDQPDLKAPFTVAVTAPPEWTVLANAAGEARGAGRWEFAPTLPISTYLVTVVGGPLHSVHDEHDGIPLGLHCRRSLAADLDREADELFEVTRASFDRLHELFAERYVFGRYDQAFVPELNWGAMENPGCVVFAEEALFHSPPTEAQRTQRAVVVAHEMAHMWFGDLVTMRWWDDLWLNESFAEYLGFRIAAENTRFTDAWTGFAVARKHFGFDADQRPTTHPVAATGLESLSEAMANFDGIAYAKGAAVLRQLVAWLGDEAFFAGVNAHLARHRFGNAELADLLDALAAASGRDVHGWAELWLRTSGMDSLRVERGTLVATGTRPHLVAVGVFDGEPPVLRDRHDLEVPPGGRIALPEPARGGPPQTASAPPAHSFTSEATSARPGGGREREAGFVLPNLGDLTWAKVRLDDSSWREVARTLSRIADPETRAVLWSIARDMVRDADLAPRAYLDLVAEHLPAERLDSIVEAVLTFAGTRVVDSYLPPDERPAGHELLAGVGRRLLDAPDAAPGLRLAALRATIDNAVGDPAGLEKLLAGADLGTELRWAALTRLAAGDAIDDDRLAAELAADPSSSAHLGAATARAALPGAEAKERAWGVLFGADAPSTYVLAATARGFWQSGATEEYVRRYFADVAGVGERGDIVAMTLGGRALFPVGHSTPGTVRAAEECLAGPDLTPALRRALADQLDELHRAVRIRAAG</sequence>
<dbReference type="GO" id="GO:0008270">
    <property type="term" value="F:zinc ion binding"/>
    <property type="evidence" value="ECO:0007669"/>
    <property type="project" value="InterPro"/>
</dbReference>
<evidence type="ECO:0000256" key="13">
    <source>
        <dbReference type="ARBA" id="ARBA00031533"/>
    </source>
</evidence>
<dbReference type="EMBL" id="JADOUF010000001">
    <property type="protein sequence ID" value="MBG6136789.1"/>
    <property type="molecule type" value="Genomic_DNA"/>
</dbReference>
<accession>A0A8J7KJD3</accession>
<dbReference type="RefSeq" id="WP_197003719.1">
    <property type="nucleotide sequence ID" value="NZ_BONS01000016.1"/>
</dbReference>
<keyword evidence="19" id="KW-1185">Reference proteome</keyword>
<dbReference type="GO" id="GO:0042277">
    <property type="term" value="F:peptide binding"/>
    <property type="evidence" value="ECO:0007669"/>
    <property type="project" value="TreeGrafter"/>
</dbReference>
<evidence type="ECO:0000256" key="12">
    <source>
        <dbReference type="ARBA" id="ARBA00029811"/>
    </source>
</evidence>